<dbReference type="PaxDb" id="273075-Ta0382"/>
<protein>
    <submittedName>
        <fullName evidence="1">Uncharacterized protein</fullName>
    </submittedName>
</protein>
<gene>
    <name evidence="1" type="ordered locus">Ta0382</name>
</gene>
<dbReference type="GO" id="GO:0003677">
    <property type="term" value="F:DNA binding"/>
    <property type="evidence" value="ECO:0007669"/>
    <property type="project" value="UniProtKB-KW"/>
</dbReference>
<accession>Q9HL49</accession>
<reference evidence="1 2" key="1">
    <citation type="journal article" date="2000" name="Nature">
        <title>The genome sequence of the thermoacidophilic scavenger Thermoplasma acidophilum.</title>
        <authorList>
            <person name="Ruepp A."/>
            <person name="Graml W."/>
            <person name="Santos-Martinez M.L."/>
            <person name="Koretke K.K."/>
            <person name="Volker C."/>
            <person name="Mewes H.W."/>
            <person name="Frishman D."/>
            <person name="Stocker S."/>
            <person name="Lupas A.N."/>
            <person name="Baumeister W."/>
        </authorList>
    </citation>
    <scope>NUCLEOTIDE SEQUENCE [LARGE SCALE GENOMIC DNA]</scope>
    <source>
        <strain evidence="2">ATCC 25905 / DSM 1728 / JCM 9062 / NBRC 15155 / AMRC-C165</strain>
    </source>
</reference>
<evidence type="ECO:0000313" key="1">
    <source>
        <dbReference type="EMBL" id="CAC11526.1"/>
    </source>
</evidence>
<dbReference type="AlphaFoldDB" id="Q9HL49"/>
<dbReference type="EnsemblBacteria" id="CAC11526">
    <property type="protein sequence ID" value="CAC11526"/>
    <property type="gene ID" value="CAC11526"/>
</dbReference>
<dbReference type="eggNOG" id="arCOG00684">
    <property type="taxonomic scope" value="Archaea"/>
</dbReference>
<dbReference type="InParanoid" id="Q9HL49"/>
<dbReference type="KEGG" id="tac:Ta0382"/>
<organism evidence="1 2">
    <name type="scientific">Thermoplasma acidophilum (strain ATCC 25905 / DSM 1728 / JCM 9062 / NBRC 15155 / AMRC-C165)</name>
    <dbReference type="NCBI Taxonomy" id="273075"/>
    <lineage>
        <taxon>Archaea</taxon>
        <taxon>Methanobacteriati</taxon>
        <taxon>Thermoplasmatota</taxon>
        <taxon>Thermoplasmata</taxon>
        <taxon>Thermoplasmatales</taxon>
        <taxon>Thermoplasmataceae</taxon>
        <taxon>Thermoplasma</taxon>
    </lineage>
</organism>
<evidence type="ECO:0000313" key="2">
    <source>
        <dbReference type="Proteomes" id="UP000001024"/>
    </source>
</evidence>
<sequence length="112" mass="12948">MQNHNLAKIIADVSHQVFERASTYKVDRHGTNAIDIEISNQSSRIYKRCVGIKLDPNLLDRIYRYDVCDPTIDRDLKASRIIKRIGLIKVECLRSIIQVCGYRCFPVRNISV</sequence>
<dbReference type="EMBL" id="AL445064">
    <property type="protein sequence ID" value="CAC11526.1"/>
    <property type="molecule type" value="Genomic_DNA"/>
</dbReference>
<name>Q9HL49_THEAC</name>
<dbReference type="HOGENOM" id="CLU_2140320_0_0_2"/>
<keyword evidence="2" id="KW-1185">Reference proteome</keyword>
<dbReference type="Proteomes" id="UP000001024">
    <property type="component" value="Chromosome"/>
</dbReference>
<proteinExistence type="predicted"/>